<protein>
    <recommendedName>
        <fullName evidence="6">Solute carrier family 40 member</fullName>
    </recommendedName>
</protein>
<feature type="transmembrane region" description="Helical" evidence="6">
    <location>
        <begin position="463"/>
        <end position="483"/>
    </location>
</feature>
<feature type="transmembrane region" description="Helical" evidence="6">
    <location>
        <begin position="420"/>
        <end position="443"/>
    </location>
</feature>
<dbReference type="PANTHER" id="PTHR11660">
    <property type="entry name" value="SOLUTE CARRIER FAMILY 40 MEMBER"/>
    <property type="match status" value="1"/>
</dbReference>
<feature type="region of interest" description="Disordered" evidence="7">
    <location>
        <begin position="1"/>
        <end position="43"/>
    </location>
</feature>
<feature type="transmembrane region" description="Helical" evidence="6">
    <location>
        <begin position="309"/>
        <end position="327"/>
    </location>
</feature>
<evidence type="ECO:0000256" key="5">
    <source>
        <dbReference type="ARBA" id="ARBA00023136"/>
    </source>
</evidence>
<evidence type="ECO:0000256" key="4">
    <source>
        <dbReference type="ARBA" id="ARBA00022989"/>
    </source>
</evidence>
<dbReference type="Pfam" id="PF06963">
    <property type="entry name" value="FPN1"/>
    <property type="match status" value="2"/>
</dbReference>
<comment type="similarity">
    <text evidence="6">Belongs to the ferroportin (FP) (TC 2.A.100) family. SLC40A subfamily.</text>
</comment>
<feature type="transmembrane region" description="Helical" evidence="6">
    <location>
        <begin position="504"/>
        <end position="525"/>
    </location>
</feature>
<keyword evidence="9" id="KW-1185">Reference proteome</keyword>
<evidence type="ECO:0000313" key="8">
    <source>
        <dbReference type="EMBL" id="KAK8089125.1"/>
    </source>
</evidence>
<comment type="caution">
    <text evidence="8">The sequence shown here is derived from an EMBL/GenBank/DDBJ whole genome shotgun (WGS) entry which is preliminary data.</text>
</comment>
<dbReference type="Proteomes" id="UP001433268">
    <property type="component" value="Unassembled WGS sequence"/>
</dbReference>
<dbReference type="InterPro" id="IPR009716">
    <property type="entry name" value="Ferroportin-1"/>
</dbReference>
<evidence type="ECO:0000256" key="3">
    <source>
        <dbReference type="ARBA" id="ARBA00022692"/>
    </source>
</evidence>
<accession>A0ABR1X187</accession>
<proteinExistence type="inferred from homology"/>
<gene>
    <name evidence="8" type="ORF">PG997_004086</name>
</gene>
<evidence type="ECO:0000256" key="7">
    <source>
        <dbReference type="SAM" id="MobiDB-lite"/>
    </source>
</evidence>
<reference evidence="8 9" key="1">
    <citation type="submission" date="2023-01" db="EMBL/GenBank/DDBJ databases">
        <title>Analysis of 21 Apiospora genomes using comparative genomics revels a genus with tremendous synthesis potential of carbohydrate active enzymes and secondary metabolites.</title>
        <authorList>
            <person name="Sorensen T."/>
        </authorList>
    </citation>
    <scope>NUCLEOTIDE SEQUENCE [LARGE SCALE GENOMIC DNA]</scope>
    <source>
        <strain evidence="8 9">CBS 114990</strain>
    </source>
</reference>
<dbReference type="RefSeq" id="XP_066672019.1">
    <property type="nucleotide sequence ID" value="XM_066808401.1"/>
</dbReference>
<evidence type="ECO:0000313" key="9">
    <source>
        <dbReference type="Proteomes" id="UP001433268"/>
    </source>
</evidence>
<feature type="transmembrane region" description="Helical" evidence="6">
    <location>
        <begin position="531"/>
        <end position="552"/>
    </location>
</feature>
<dbReference type="PANTHER" id="PTHR11660:SF57">
    <property type="entry name" value="SOLUTE CARRIER FAMILY 40 MEMBER"/>
    <property type="match status" value="1"/>
</dbReference>
<keyword evidence="6" id="KW-0406">Ion transport</keyword>
<feature type="transmembrane region" description="Helical" evidence="6">
    <location>
        <begin position="81"/>
        <end position="104"/>
    </location>
</feature>
<feature type="transmembrane region" description="Helical" evidence="6">
    <location>
        <begin position="157"/>
        <end position="176"/>
    </location>
</feature>
<comment type="function">
    <text evidence="6">May be involved in iron transport and iron homeostasis.</text>
</comment>
<keyword evidence="4 6" id="KW-1133">Transmembrane helix</keyword>
<keyword evidence="3 6" id="KW-0812">Transmembrane</keyword>
<dbReference type="EMBL" id="JAQQWN010000004">
    <property type="protein sequence ID" value="KAK8089125.1"/>
    <property type="molecule type" value="Genomic_DNA"/>
</dbReference>
<dbReference type="GeneID" id="92041461"/>
<evidence type="ECO:0000256" key="1">
    <source>
        <dbReference type="ARBA" id="ARBA00004141"/>
    </source>
</evidence>
<comment type="caution">
    <text evidence="6">Lacks conserved residue(s) required for the propagation of feature annotation.</text>
</comment>
<feature type="transmembrane region" description="Helical" evidence="6">
    <location>
        <begin position="116"/>
        <end position="137"/>
    </location>
</feature>
<sequence length="575" mass="62742">MDSSSGSSSSEDEELTELMAAQDGHDRRRRPAEQSPSTTTPSLTSAQAARLYVSHAFSTWNARGYEFAAILFTAAAYPDTLVAAALRMIIIYLAMIVLSSSIGGWVQNAPDRLRTLLTTVAVNRTSVIIGSLFWLLILSQEDLVKGETVFVLPKNDGLKHVIFVVAVAFGIIERLSSSGNLISMERDWVVTVAAAPGRPYDLTHLNAVMRRIDLVCKPVSPILISVVISASGSVRIGVLYSALTSLVSIPIEIVSAKGVWNSSPVLRVPKSRKAPSGSGAASVSAPTPATGLAVPWTSRVRQCFVGFEMYFSTTVWVPSIALALLHFNMMTWRATFITYLINIGYSLPTITLARAMGSVFEISSTVATPLGIQYMGKAYGQHRSLAGEEDELEVGLIESNEQQQQQHTVDGQTLVGLQRFGLWGVSWQVLNLAPVLAALWAISLSREGREMTSSPASSTSPDWGWSLVIFSFLSFSRFGVWVFDLTTQQLTQVLVPEHQRSKFAGVETSVVNVFEILGAAAAISFPRTEQFKWLALASFVAVTVSWALYAGWVKGQRGHLLHWEKLGLWGRNARR</sequence>
<keyword evidence="5 6" id="KW-0472">Membrane</keyword>
<comment type="subcellular location">
    <subcellularLocation>
        <location evidence="1 6">Membrane</location>
        <topology evidence="1 6">Multi-pass membrane protein</topology>
    </subcellularLocation>
</comment>
<organism evidence="8 9">
    <name type="scientific">Apiospora hydei</name>
    <dbReference type="NCBI Taxonomy" id="1337664"/>
    <lineage>
        <taxon>Eukaryota</taxon>
        <taxon>Fungi</taxon>
        <taxon>Dikarya</taxon>
        <taxon>Ascomycota</taxon>
        <taxon>Pezizomycotina</taxon>
        <taxon>Sordariomycetes</taxon>
        <taxon>Xylariomycetidae</taxon>
        <taxon>Amphisphaeriales</taxon>
        <taxon>Apiosporaceae</taxon>
        <taxon>Apiospora</taxon>
    </lineage>
</organism>
<evidence type="ECO:0000256" key="2">
    <source>
        <dbReference type="ARBA" id="ARBA00022448"/>
    </source>
</evidence>
<evidence type="ECO:0000256" key="6">
    <source>
        <dbReference type="RuleBase" id="RU365065"/>
    </source>
</evidence>
<name>A0ABR1X187_9PEZI</name>
<keyword evidence="2 6" id="KW-0813">Transport</keyword>